<dbReference type="EMBL" id="MN739731">
    <property type="protein sequence ID" value="QHT23441.1"/>
    <property type="molecule type" value="Genomic_DNA"/>
</dbReference>
<accession>A0A6C0E484</accession>
<protein>
    <recommendedName>
        <fullName evidence="2">Restriction endonuclease</fullName>
    </recommendedName>
</protein>
<proteinExistence type="predicted"/>
<organism evidence="1">
    <name type="scientific">viral metagenome</name>
    <dbReference type="NCBI Taxonomy" id="1070528"/>
    <lineage>
        <taxon>unclassified sequences</taxon>
        <taxon>metagenomes</taxon>
        <taxon>organismal metagenomes</taxon>
    </lineage>
</organism>
<sequence>MTEINTILPKDLFVQMINLQTQKEKSADIWENSPYKDLVKLQSNNVGNVGETFMQNICDICQIEAHVDGSKTKELGGGVGDGLILNKSIEIKTSHRGSNSPSFQHELGETPWKSEFMVFIDVAPDSIYLTIIKNFGEEFYKSGVKCEPYFPTKSITWRKGTGAFKLDTTIKINEENIIKGYTFKIGDNVNLDELKTFILLKIE</sequence>
<reference evidence="1" key="1">
    <citation type="journal article" date="2020" name="Nature">
        <title>Giant virus diversity and host interactions through global metagenomics.</title>
        <authorList>
            <person name="Schulz F."/>
            <person name="Roux S."/>
            <person name="Paez-Espino D."/>
            <person name="Jungbluth S."/>
            <person name="Walsh D.A."/>
            <person name="Denef V.J."/>
            <person name="McMahon K.D."/>
            <person name="Konstantinidis K.T."/>
            <person name="Eloe-Fadrosh E.A."/>
            <person name="Kyrpides N.C."/>
            <person name="Woyke T."/>
        </authorList>
    </citation>
    <scope>NUCLEOTIDE SEQUENCE</scope>
    <source>
        <strain evidence="1">GVMAG-M-3300023179-116</strain>
    </source>
</reference>
<name>A0A6C0E484_9ZZZZ</name>
<evidence type="ECO:0000313" key="1">
    <source>
        <dbReference type="EMBL" id="QHT23441.1"/>
    </source>
</evidence>
<dbReference type="AlphaFoldDB" id="A0A6C0E484"/>
<evidence type="ECO:0008006" key="2">
    <source>
        <dbReference type="Google" id="ProtNLM"/>
    </source>
</evidence>